<name>A0A560ELF3_9PROT</name>
<evidence type="ECO:0000313" key="2">
    <source>
        <dbReference type="Proteomes" id="UP000319859"/>
    </source>
</evidence>
<dbReference type="AlphaFoldDB" id="A0A560ELF3"/>
<dbReference type="Proteomes" id="UP000319859">
    <property type="component" value="Unassembled WGS sequence"/>
</dbReference>
<proteinExistence type="predicted"/>
<evidence type="ECO:0000313" key="1">
    <source>
        <dbReference type="EMBL" id="TWB10075.1"/>
    </source>
</evidence>
<organism evidence="1 2">
    <name type="scientific">Nitrospirillum amazonense</name>
    <dbReference type="NCBI Taxonomy" id="28077"/>
    <lineage>
        <taxon>Bacteria</taxon>
        <taxon>Pseudomonadati</taxon>
        <taxon>Pseudomonadota</taxon>
        <taxon>Alphaproteobacteria</taxon>
        <taxon>Rhodospirillales</taxon>
        <taxon>Azospirillaceae</taxon>
        <taxon>Nitrospirillum</taxon>
    </lineage>
</organism>
<comment type="caution">
    <text evidence="1">The sequence shown here is derived from an EMBL/GenBank/DDBJ whole genome shotgun (WGS) entry which is preliminary data.</text>
</comment>
<accession>A0A560ELF3</accession>
<gene>
    <name evidence="1" type="ORF">FBZ89_13612</name>
</gene>
<dbReference type="EMBL" id="VITN01000036">
    <property type="protein sequence ID" value="TWB10075.1"/>
    <property type="molecule type" value="Genomic_DNA"/>
</dbReference>
<dbReference type="OrthoDB" id="7368066at2"/>
<reference evidence="1 2" key="1">
    <citation type="submission" date="2019-06" db="EMBL/GenBank/DDBJ databases">
        <title>Genomic Encyclopedia of Type Strains, Phase IV (KMG-V): Genome sequencing to study the core and pangenomes of soil and plant-associated prokaryotes.</title>
        <authorList>
            <person name="Whitman W."/>
        </authorList>
    </citation>
    <scope>NUCLEOTIDE SEQUENCE [LARGE SCALE GENOMIC DNA]</scope>
    <source>
        <strain evidence="1 2">BR 11880</strain>
    </source>
</reference>
<protein>
    <submittedName>
        <fullName evidence="1">Uncharacterized protein</fullName>
    </submittedName>
</protein>
<sequence>MHTELSPLIPSTVSKLINQTMARLQQLEVQPDPIVPSQYRQRYGILTSAVRADGRILEAAIGAALNENPHLTVVRNPGVHIPPVVDQIIGSGASQEALRSSHFHYEPDVGRKITPDLVLLDTNRRAIDFIEIKRGLARTDAGKTRQTIRDLRCLRLVGRSYAAQAFGTEVDTVMAAVCSIHGASAVPGDLLVTVEDLERRYDVNLQAVITATYAEFAQRLSELLYQEEFKDDFLALGGNIGTL</sequence>
<dbReference type="RefSeq" id="WP_145754398.1">
    <property type="nucleotide sequence ID" value="NZ_VITN01000036.1"/>
</dbReference>